<dbReference type="GO" id="GO:0005886">
    <property type="term" value="C:plasma membrane"/>
    <property type="evidence" value="ECO:0007669"/>
    <property type="project" value="UniProtKB-SubCell"/>
</dbReference>
<evidence type="ECO:0000313" key="14">
    <source>
        <dbReference type="EMBL" id="MCK8786125.1"/>
    </source>
</evidence>
<feature type="region of interest" description="Disordered" evidence="7">
    <location>
        <begin position="798"/>
        <end position="829"/>
    </location>
</feature>
<evidence type="ECO:0000256" key="3">
    <source>
        <dbReference type="ARBA" id="ARBA00022475"/>
    </source>
</evidence>
<keyword evidence="5 8" id="KW-1133">Transmembrane helix</keyword>
<evidence type="ECO:0000256" key="2">
    <source>
        <dbReference type="ARBA" id="ARBA00008017"/>
    </source>
</evidence>
<evidence type="ECO:0000259" key="13">
    <source>
        <dbReference type="Pfam" id="PF25392"/>
    </source>
</evidence>
<evidence type="ECO:0000256" key="7">
    <source>
        <dbReference type="SAM" id="MobiDB-lite"/>
    </source>
</evidence>
<feature type="transmembrane region" description="Helical" evidence="8">
    <location>
        <begin position="343"/>
        <end position="363"/>
    </location>
</feature>
<feature type="domain" description="Mechanosensitive ion channel MscS C-terminal" evidence="11">
    <location>
        <begin position="709"/>
        <end position="794"/>
    </location>
</feature>
<evidence type="ECO:0000256" key="9">
    <source>
        <dbReference type="SAM" id="SignalP"/>
    </source>
</evidence>
<dbReference type="AlphaFoldDB" id="A0A9X1YBV8"/>
<evidence type="ECO:0000313" key="15">
    <source>
        <dbReference type="Proteomes" id="UP001139516"/>
    </source>
</evidence>
<dbReference type="PANTHER" id="PTHR30460">
    <property type="entry name" value="MODERATE CONDUCTANCE MECHANOSENSITIVE CHANNEL YBIO"/>
    <property type="match status" value="1"/>
</dbReference>
<feature type="transmembrane region" description="Helical" evidence="8">
    <location>
        <begin position="545"/>
        <end position="567"/>
    </location>
</feature>
<keyword evidence="6 8" id="KW-0472">Membrane</keyword>
<feature type="domain" description="Mechanosensitive ion channel transmembrane helices 2/3" evidence="12">
    <location>
        <begin position="596"/>
        <end position="636"/>
    </location>
</feature>
<dbReference type="Pfam" id="PF21082">
    <property type="entry name" value="MS_channel_3rd"/>
    <property type="match status" value="1"/>
</dbReference>
<evidence type="ECO:0000256" key="4">
    <source>
        <dbReference type="ARBA" id="ARBA00022692"/>
    </source>
</evidence>
<dbReference type="SUPFAM" id="SSF82689">
    <property type="entry name" value="Mechanosensitive channel protein MscS (YggB), C-terminal domain"/>
    <property type="match status" value="1"/>
</dbReference>
<dbReference type="InterPro" id="IPR057485">
    <property type="entry name" value="YbiO-like_TM1"/>
</dbReference>
<dbReference type="PANTHER" id="PTHR30460:SF0">
    <property type="entry name" value="MODERATE CONDUCTANCE MECHANOSENSITIVE CHANNEL YBIO"/>
    <property type="match status" value="1"/>
</dbReference>
<dbReference type="InterPro" id="IPR011066">
    <property type="entry name" value="MscS_channel_C_sf"/>
</dbReference>
<evidence type="ECO:0000256" key="1">
    <source>
        <dbReference type="ARBA" id="ARBA00004651"/>
    </source>
</evidence>
<dbReference type="InterPro" id="IPR049278">
    <property type="entry name" value="MS_channel_C"/>
</dbReference>
<evidence type="ECO:0000259" key="12">
    <source>
        <dbReference type="Pfam" id="PF21088"/>
    </source>
</evidence>
<keyword evidence="3" id="KW-1003">Cell membrane</keyword>
<dbReference type="Gene3D" id="3.30.70.100">
    <property type="match status" value="1"/>
</dbReference>
<dbReference type="Pfam" id="PF00924">
    <property type="entry name" value="MS_channel_2nd"/>
    <property type="match status" value="1"/>
</dbReference>
<proteinExistence type="inferred from homology"/>
<keyword evidence="9" id="KW-0732">Signal</keyword>
<feature type="transmembrane region" description="Helical" evidence="8">
    <location>
        <begin position="208"/>
        <end position="227"/>
    </location>
</feature>
<keyword evidence="4 8" id="KW-0812">Transmembrane</keyword>
<keyword evidence="15" id="KW-1185">Reference proteome</keyword>
<feature type="domain" description="Moderate conductance mechanosensitive channel YbiO-like transmembrane helix 1" evidence="13">
    <location>
        <begin position="456"/>
        <end position="532"/>
    </location>
</feature>
<feature type="signal peptide" evidence="9">
    <location>
        <begin position="1"/>
        <end position="29"/>
    </location>
</feature>
<dbReference type="InterPro" id="IPR049142">
    <property type="entry name" value="MS_channel_1st"/>
</dbReference>
<feature type="transmembrane region" description="Helical" evidence="8">
    <location>
        <begin position="588"/>
        <end position="607"/>
    </location>
</feature>
<feature type="chain" id="PRO_5040718164" evidence="9">
    <location>
        <begin position="30"/>
        <end position="829"/>
    </location>
</feature>
<dbReference type="Pfam" id="PF21088">
    <property type="entry name" value="MS_channel_1st"/>
    <property type="match status" value="1"/>
</dbReference>
<feature type="transmembrane region" description="Helical" evidence="8">
    <location>
        <begin position="507"/>
        <end position="525"/>
    </location>
</feature>
<evidence type="ECO:0000256" key="8">
    <source>
        <dbReference type="SAM" id="Phobius"/>
    </source>
</evidence>
<sequence>MPRRLRPLLDALRLVAIWSILAAPLPALAQPASPSPAPSAAPAGPAPSAGAAPHAGGHAVPGLAVPGLAPGDATHLLGVLQDEGRRAELVRTLRALAAAQAVAGGGAAGAAAPAGAAAAPAAGSAAPAAAPAAAPGTAPGAAPAAPAAPLLAPDTLGAQVLAGAEERLDSLSRQIVTGFRAVTDLPTIMGWASDLARDPVARTRITDALWKVLVVLAAAGLAQWLVWRALARLRDRLDALAPVNGTLSRWQIVLRRVPLVLGRLLLDLVPVAAFAAAAYATLGVVQPLFTTRLITISAVNAYIVSAIVMALARMLLSPASSHLRLLPLSDETASYVRRWLRRIVLTGVFAYSIAEAGLLFGLPWAAHDAILKLMALVISLMLVTVVLQKRAAVADALRAPPLPEGETAHGGRQFLRSLRNWLAGAWHLLAILYLLAFWGVWALEVEDGVTRLLRVSAVTLLILAAARLADAGLRRLVAYLFRANPAFAGRHPGLEARTSRYAPIAKALLSGAITFATLICLLQAWGADAFGWFTTGRLGTRLLGAATSIGITLLIAVVVWEAANGAMARYLARLQRDAKAARSARARTLLPMLRTALFVVIAAFVVLSTLSEIGVNVAPLLAGAGVIGLAVGFGSQKLVQDVITGIFLLFEDAVAVGDTCTLGGLTGVVEQLSIRAIKLRALDGSVHIIPFSAVTTVTNATRDFGFAVIDSTVMYGENLACVYDAIRQVGAELRAEPRWGGVIRDDIDVMGVDKLIDIGMVVRARMKTDPSQRMPVARELNRRVQERFEALGIRVPSAYYKAPPEPPPPEPEPKAEEQAGMPPARLARA</sequence>
<evidence type="ECO:0000259" key="10">
    <source>
        <dbReference type="Pfam" id="PF00924"/>
    </source>
</evidence>
<dbReference type="InterPro" id="IPR006685">
    <property type="entry name" value="MscS_channel_2nd"/>
</dbReference>
<feature type="domain" description="Mechanosensitive ion channel MscS" evidence="10">
    <location>
        <begin position="638"/>
        <end position="702"/>
    </location>
</feature>
<protein>
    <submittedName>
        <fullName evidence="14">Mechanosensitive ion channel</fullName>
    </submittedName>
</protein>
<accession>A0A9X1YBV8</accession>
<dbReference type="Pfam" id="PF25392">
    <property type="entry name" value="MS_channel_TM1"/>
    <property type="match status" value="1"/>
</dbReference>
<comment type="caution">
    <text evidence="14">The sequence shown here is derived from an EMBL/GenBank/DDBJ whole genome shotgun (WGS) entry which is preliminary data.</text>
</comment>
<dbReference type="InterPro" id="IPR045276">
    <property type="entry name" value="YbiO_bact"/>
</dbReference>
<dbReference type="Gene3D" id="2.30.30.60">
    <property type="match status" value="1"/>
</dbReference>
<comment type="subcellular location">
    <subcellularLocation>
        <location evidence="1">Cell membrane</location>
        <topology evidence="1">Multi-pass membrane protein</topology>
    </subcellularLocation>
</comment>
<dbReference type="Proteomes" id="UP001139516">
    <property type="component" value="Unassembled WGS sequence"/>
</dbReference>
<dbReference type="Gene3D" id="1.10.287.1260">
    <property type="match status" value="1"/>
</dbReference>
<evidence type="ECO:0000259" key="11">
    <source>
        <dbReference type="Pfam" id="PF21082"/>
    </source>
</evidence>
<organism evidence="14 15">
    <name type="scientific">Roseomonas acroporae</name>
    <dbReference type="NCBI Taxonomy" id="2937791"/>
    <lineage>
        <taxon>Bacteria</taxon>
        <taxon>Pseudomonadati</taxon>
        <taxon>Pseudomonadota</taxon>
        <taxon>Alphaproteobacteria</taxon>
        <taxon>Acetobacterales</taxon>
        <taxon>Roseomonadaceae</taxon>
        <taxon>Roseomonas</taxon>
    </lineage>
</organism>
<feature type="transmembrane region" description="Helical" evidence="8">
    <location>
        <begin position="264"/>
        <end position="282"/>
    </location>
</feature>
<dbReference type="InterPro" id="IPR023408">
    <property type="entry name" value="MscS_beta-dom_sf"/>
</dbReference>
<dbReference type="EMBL" id="JALPRX010000075">
    <property type="protein sequence ID" value="MCK8786125.1"/>
    <property type="molecule type" value="Genomic_DNA"/>
</dbReference>
<dbReference type="SUPFAM" id="SSF82861">
    <property type="entry name" value="Mechanosensitive channel protein MscS (YggB), transmembrane region"/>
    <property type="match status" value="1"/>
</dbReference>
<feature type="compositionally biased region" description="Low complexity" evidence="7">
    <location>
        <begin position="40"/>
        <end position="57"/>
    </location>
</feature>
<evidence type="ECO:0000256" key="5">
    <source>
        <dbReference type="ARBA" id="ARBA00022989"/>
    </source>
</evidence>
<dbReference type="InterPro" id="IPR011014">
    <property type="entry name" value="MscS_channel_TM-2"/>
</dbReference>
<dbReference type="RefSeq" id="WP_248668242.1">
    <property type="nucleotide sequence ID" value="NZ_JALPRX010000075.1"/>
</dbReference>
<dbReference type="GO" id="GO:0008381">
    <property type="term" value="F:mechanosensitive monoatomic ion channel activity"/>
    <property type="evidence" value="ECO:0007669"/>
    <property type="project" value="InterPro"/>
</dbReference>
<feature type="transmembrane region" description="Helical" evidence="8">
    <location>
        <begin position="613"/>
        <end position="633"/>
    </location>
</feature>
<dbReference type="InterPro" id="IPR010920">
    <property type="entry name" value="LSM_dom_sf"/>
</dbReference>
<gene>
    <name evidence="14" type="ORF">M0638_17255</name>
</gene>
<reference evidence="14" key="1">
    <citation type="submission" date="2022-04" db="EMBL/GenBank/DDBJ databases">
        <title>Roseomonas acroporae sp. nov., isolated from coral Acropora digitifera.</title>
        <authorList>
            <person name="Sun H."/>
        </authorList>
    </citation>
    <scope>NUCLEOTIDE SEQUENCE</scope>
    <source>
        <strain evidence="14">NAR14</strain>
    </source>
</reference>
<evidence type="ECO:0000256" key="6">
    <source>
        <dbReference type="ARBA" id="ARBA00023136"/>
    </source>
</evidence>
<feature type="transmembrane region" description="Helical" evidence="8">
    <location>
        <begin position="369"/>
        <end position="387"/>
    </location>
</feature>
<name>A0A9X1YBV8_9PROT</name>
<feature type="transmembrane region" description="Helical" evidence="8">
    <location>
        <begin position="421"/>
        <end position="440"/>
    </location>
</feature>
<feature type="region of interest" description="Disordered" evidence="7">
    <location>
        <begin position="31"/>
        <end position="57"/>
    </location>
</feature>
<dbReference type="SUPFAM" id="SSF50182">
    <property type="entry name" value="Sm-like ribonucleoproteins"/>
    <property type="match status" value="1"/>
</dbReference>
<comment type="similarity">
    <text evidence="2">Belongs to the MscS (TC 1.A.23) family.</text>
</comment>
<feature type="transmembrane region" description="Helical" evidence="8">
    <location>
        <begin position="294"/>
        <end position="316"/>
    </location>
</feature>
<feature type="transmembrane region" description="Helical" evidence="8">
    <location>
        <begin position="452"/>
        <end position="469"/>
    </location>
</feature>